<dbReference type="AlphaFoldDB" id="A0A1I7T7H8"/>
<protein>
    <submittedName>
        <fullName evidence="2">DUF5641 domain-containing protein</fullName>
    </submittedName>
</protein>
<evidence type="ECO:0000313" key="2">
    <source>
        <dbReference type="WBParaSite" id="Csp11.Scaffold531.g3168.t1"/>
    </source>
</evidence>
<keyword evidence="1" id="KW-1185">Reference proteome</keyword>
<name>A0A1I7T7H8_9PELO</name>
<organism evidence="1 2">
    <name type="scientific">Caenorhabditis tropicalis</name>
    <dbReference type="NCBI Taxonomy" id="1561998"/>
    <lineage>
        <taxon>Eukaryota</taxon>
        <taxon>Metazoa</taxon>
        <taxon>Ecdysozoa</taxon>
        <taxon>Nematoda</taxon>
        <taxon>Chromadorea</taxon>
        <taxon>Rhabditida</taxon>
        <taxon>Rhabditina</taxon>
        <taxon>Rhabditomorpha</taxon>
        <taxon>Rhabditoidea</taxon>
        <taxon>Rhabditidae</taxon>
        <taxon>Peloderinae</taxon>
        <taxon>Caenorhabditis</taxon>
    </lineage>
</organism>
<accession>A0A1I7T7H8</accession>
<dbReference type="eggNOG" id="ENOG502TINZ">
    <property type="taxonomic scope" value="Eukaryota"/>
</dbReference>
<dbReference type="WBParaSite" id="Csp11.Scaffold531.g3168.t1">
    <property type="protein sequence ID" value="Csp11.Scaffold531.g3168.t1"/>
    <property type="gene ID" value="Csp11.Scaffold531.g3168"/>
</dbReference>
<reference evidence="2" key="1">
    <citation type="submission" date="2016-11" db="UniProtKB">
        <authorList>
            <consortium name="WormBaseParasite"/>
        </authorList>
    </citation>
    <scope>IDENTIFICATION</scope>
</reference>
<dbReference type="Proteomes" id="UP000095282">
    <property type="component" value="Unplaced"/>
</dbReference>
<proteinExistence type="predicted"/>
<evidence type="ECO:0000313" key="1">
    <source>
        <dbReference type="Proteomes" id="UP000095282"/>
    </source>
</evidence>
<sequence>MAERKIEKTYFHNIEQAERKLKKLTLLKSKWAEPWQEGEEILAEEWLKPRSHENPWKDGKIQGRGTIEIEKNNKHRGSCVIS</sequence>